<feature type="transmembrane region" description="Helical" evidence="1">
    <location>
        <begin position="53"/>
        <end position="72"/>
    </location>
</feature>
<dbReference type="AlphaFoldDB" id="A0A077AUC2"/>
<keyword evidence="1" id="KW-0472">Membrane</keyword>
<dbReference type="HOGENOM" id="CLU_1701028_0_0_5"/>
<dbReference type="Proteomes" id="UP000028926">
    <property type="component" value="Chromosome"/>
</dbReference>
<evidence type="ECO:0000256" key="1">
    <source>
        <dbReference type="SAM" id="Phobius"/>
    </source>
</evidence>
<keyword evidence="1" id="KW-0812">Transmembrane</keyword>
<accession>A0A077AUC2</accession>
<protein>
    <submittedName>
        <fullName evidence="2">Uncharacterized protein</fullName>
    </submittedName>
</protein>
<sequence>MIFFINKPNLSKIFMRRLRNQNNSNLVEQRLGNHLKQTNPFLLNLFNGYVKPYLFPCVLTSVISLVIAAALYSNKYCISLNILLNSSTFSTYIAFTFILVMSTLLIATQNSFNYLINLLESFESWNKEKYKLFFTMGLAPLYFTIPIIIGALGY</sequence>
<feature type="transmembrane region" description="Helical" evidence="1">
    <location>
        <begin position="92"/>
        <end position="112"/>
    </location>
</feature>
<dbReference type="STRING" id="91604.ID47_03130"/>
<evidence type="ECO:0000313" key="3">
    <source>
        <dbReference type="Proteomes" id="UP000028926"/>
    </source>
</evidence>
<organism evidence="2 3">
    <name type="scientific">Candidatus Odyssella acanthamoebae</name>
    <dbReference type="NCBI Taxonomy" id="91604"/>
    <lineage>
        <taxon>Bacteria</taxon>
        <taxon>Pseudomonadati</taxon>
        <taxon>Pseudomonadota</taxon>
        <taxon>Alphaproteobacteria</taxon>
        <taxon>Holosporales</taxon>
        <taxon>Candidatus Paracaedibacteraceae</taxon>
        <taxon>Candidatus Odyssella</taxon>
    </lineage>
</organism>
<evidence type="ECO:0000313" key="2">
    <source>
        <dbReference type="EMBL" id="AIK95946.1"/>
    </source>
</evidence>
<keyword evidence="1" id="KW-1133">Transmembrane helix</keyword>
<feature type="transmembrane region" description="Helical" evidence="1">
    <location>
        <begin position="132"/>
        <end position="152"/>
    </location>
</feature>
<dbReference type="EMBL" id="CP008941">
    <property type="protein sequence ID" value="AIK95946.1"/>
    <property type="molecule type" value="Genomic_DNA"/>
</dbReference>
<name>A0A077AUC2_9PROT</name>
<proteinExistence type="predicted"/>
<gene>
    <name evidence="2" type="ORF">ID47_03130</name>
</gene>
<reference evidence="2 3" key="1">
    <citation type="submission" date="2014-07" db="EMBL/GenBank/DDBJ databases">
        <title>Comparative genomic insights into amoeba endosymbionts belonging to the families of Holosporaceae and Candidatus Midichloriaceae within Rickettsiales.</title>
        <authorList>
            <person name="Wang Z."/>
            <person name="Wu M."/>
        </authorList>
    </citation>
    <scope>NUCLEOTIDE SEQUENCE [LARGE SCALE GENOMIC DNA]</scope>
    <source>
        <strain evidence="2">PRA3</strain>
    </source>
</reference>
<keyword evidence="3" id="KW-1185">Reference proteome</keyword>
<dbReference type="KEGG" id="paca:ID47_03130"/>